<feature type="compositionally biased region" description="Polar residues" evidence="1">
    <location>
        <begin position="489"/>
        <end position="517"/>
    </location>
</feature>
<accession>A0A8H2X7N3</accession>
<proteinExistence type="predicted"/>
<dbReference type="AlphaFoldDB" id="A0A8H2X7N3"/>
<gene>
    <name evidence="2" type="ORF">RDB_LOCUS76026</name>
</gene>
<evidence type="ECO:0000313" key="2">
    <source>
        <dbReference type="EMBL" id="CAE6415336.1"/>
    </source>
</evidence>
<feature type="region of interest" description="Disordered" evidence="1">
    <location>
        <begin position="455"/>
        <end position="542"/>
    </location>
</feature>
<organism evidence="2 3">
    <name type="scientific">Rhizoctonia solani</name>
    <dbReference type="NCBI Taxonomy" id="456999"/>
    <lineage>
        <taxon>Eukaryota</taxon>
        <taxon>Fungi</taxon>
        <taxon>Dikarya</taxon>
        <taxon>Basidiomycota</taxon>
        <taxon>Agaricomycotina</taxon>
        <taxon>Agaricomycetes</taxon>
        <taxon>Cantharellales</taxon>
        <taxon>Ceratobasidiaceae</taxon>
        <taxon>Rhizoctonia</taxon>
    </lineage>
</organism>
<evidence type="ECO:0000256" key="1">
    <source>
        <dbReference type="SAM" id="MobiDB-lite"/>
    </source>
</evidence>
<reference evidence="2" key="1">
    <citation type="submission" date="2021-01" db="EMBL/GenBank/DDBJ databases">
        <authorList>
            <person name="Kaushik A."/>
        </authorList>
    </citation>
    <scope>NUCLEOTIDE SEQUENCE</scope>
    <source>
        <strain evidence="2">AG1-1C</strain>
    </source>
</reference>
<protein>
    <submittedName>
        <fullName evidence="2">Uncharacterized protein</fullName>
    </submittedName>
</protein>
<dbReference type="EMBL" id="CAJMWS010000316">
    <property type="protein sequence ID" value="CAE6415336.1"/>
    <property type="molecule type" value="Genomic_DNA"/>
</dbReference>
<name>A0A8H2X7N3_9AGAM</name>
<dbReference type="Proteomes" id="UP000663846">
    <property type="component" value="Unassembled WGS sequence"/>
</dbReference>
<evidence type="ECO:0000313" key="3">
    <source>
        <dbReference type="Proteomes" id="UP000663846"/>
    </source>
</evidence>
<sequence length="542" mass="60628">MFWLRKKKPTSEDGDFPPVSKYYREHEGKPLTKPVNVAPSLQWTGGVTVVWGIDVGPVVSTVSFAYLSKDVEVHNIIYWPEAFPVRECDSSRKTLPEVNWKKGFKLQETIGSVGFVSHRAWSPERVFNYVHVTGGSATSPLAFQVRTELPFIEVTNERHKYVDLAEHLLKHALSVYGAVIKPGQARWSRASDVVVSLPSGISKSARMSVVDGLGRMIKRVMPKVIGLTQVYYVSKPDLRPFEDDTWRNLDTDLQASVSVIRDLCAAHLLQHNEKLMTVDWDLKTGDTICASYKVRRLPNRKTTFETRQRSYLQSAPVIQRRESITDEQEGTQFANALYWVAEHKHNTRKLMVRISNAFRKSEGLLRMFHKVLTELGLQVGIRLVDSMTETGAFSAVMWRVAQVVAPKDLSGEYTQPAQDAATAPNMEDALGYASDSELGRLKIPRIAASFYSERGVASDGQMPTTSPPVSFRPPNRRQSWSPHRKLPSTPVNRHSLSSSQVEVTKTSVTIQTPTTKSFPLEDEATNSSTPPPAYTADNGNAA</sequence>
<comment type="caution">
    <text evidence="2">The sequence shown here is derived from an EMBL/GenBank/DDBJ whole genome shotgun (WGS) entry which is preliminary data.</text>
</comment>